<evidence type="ECO:0000313" key="2">
    <source>
        <dbReference type="Proteomes" id="UP000219993"/>
    </source>
</evidence>
<dbReference type="RefSeq" id="WP_227644468.1">
    <property type="nucleotide sequence ID" value="NZ_BAAADT010000031.1"/>
</dbReference>
<name>A0A291P959_9GAMM</name>
<reference evidence="1 2" key="1">
    <citation type="journal article" date="2017" name="Sci. Rep.">
        <title>Revealing the Saline Adaptation Strategies of the Halophilic Bacterium Halomonas beimenensis through High-throughput Omics and Transposon Mutagenesis Approaches.</title>
        <authorList>
            <person name="Chen Y.H."/>
            <person name="Lin S.S."/>
            <person name="Shyu Y.T."/>
        </authorList>
    </citation>
    <scope>NUCLEOTIDE SEQUENCE [LARGE SCALE GENOMIC DNA]</scope>
    <source>
        <strain evidence="1 2">NTU-111</strain>
    </source>
</reference>
<keyword evidence="2" id="KW-1185">Reference proteome</keyword>
<protein>
    <submittedName>
        <fullName evidence="1">Uncharacterized protein</fullName>
    </submittedName>
</protein>
<dbReference type="AlphaFoldDB" id="A0A291P959"/>
<accession>A0A291P959</accession>
<gene>
    <name evidence="1" type="ORF">BEI_2410</name>
</gene>
<dbReference type="EMBL" id="CP021435">
    <property type="protein sequence ID" value="ATJ83397.1"/>
    <property type="molecule type" value="Genomic_DNA"/>
</dbReference>
<dbReference type="Proteomes" id="UP000219993">
    <property type="component" value="Chromosome"/>
</dbReference>
<organism evidence="1 2">
    <name type="scientific">Halomonas beimenensis</name>
    <dbReference type="NCBI Taxonomy" id="475662"/>
    <lineage>
        <taxon>Bacteria</taxon>
        <taxon>Pseudomonadati</taxon>
        <taxon>Pseudomonadota</taxon>
        <taxon>Gammaproteobacteria</taxon>
        <taxon>Oceanospirillales</taxon>
        <taxon>Halomonadaceae</taxon>
        <taxon>Halomonas</taxon>
    </lineage>
</organism>
<sequence>MFELQDLQHHGGIAGELQEAVLQTVLQNIKRTGALQAGLGRPSTLAQLALDGVLADT</sequence>
<evidence type="ECO:0000313" key="1">
    <source>
        <dbReference type="EMBL" id="ATJ83397.1"/>
    </source>
</evidence>
<dbReference type="KEGG" id="hbe:BEI_2410"/>
<proteinExistence type="predicted"/>